<sequence length="852" mass="96766">MPLLSESLKAMKEVEEVGVQKGLVDVLMLTYEELDGFQLMTLLNVFVVLLGLIGAVNAEDKAEVNIRVSGQCSPVYLSRRGIELSKYRPLIRFNPDKIQLIPKNPVIPGCVKIKAEGVEILKPIRNLIAEVEMRIGGTPDPNNPTLPCSKKIDDKVNQCPCAKTEGSCVFCDFCRQMKSQTSRISVTESPLNKKTESLDESCKCDVMQPGLYDIETEMCTPELDDAKQYIPPEIQNNILEKTPISMFITVYLMDMAPNPNESYLSAFGKAILQRRMAQSTVACFLMGLDIIEWLELPDDERPYFLGVYFEQPDGVGHNNGTDTDTIQTALINIDAMVNYLLSRLDRKGYLGCVNIVLLSDHGMQKLRTENAKMEDYIDINDENIIATDGVISHLYWKDKTNLNITEKIAPFRCKKGEYYYVHTPDTLPKRYHYASTPRVGDVILESSVGHIMYKNKQREEKSTLRGDHGYDFALKPMRAIFGAYGPSVKKNLEIAPFQNVELYNLFVDLMQLPIAAPNNGTRGSLYNILKNPPTYENGPQIDLPECFGVSLVNCGDGCHFKFQIQTEEEEKQACNRLDRMQVPEEWADSATLCTIGICNATLVYDQDLGQAKFVESLLKAEIPHIDHRASCTVHLKFSNKVKMDHEDDENPQSRILSTPIIPTVSNCSKGMTLTSNTSWITLFNDNDYSRYLAEGQISAPIGFIKGIWNDFLALLKKYQRHYKNLVMFAGPIYDVDHNGLRDSTEQIVNVAKKQPTHVFIILLRCKGSWHRSGRYCEDSKATRVLSFLLPLLDSDLNCLQPLEYLYRHTCRVRDIELLTGLEWFTNRAVYDDELALRLRTQQNEELWQMEHP</sequence>
<dbReference type="PANTHER" id="PTHR10151">
    <property type="entry name" value="ECTONUCLEOTIDE PYROPHOSPHATASE/PHOSPHODIESTERASE"/>
    <property type="match status" value="1"/>
</dbReference>
<dbReference type="EMBL" id="CAJFCV020000005">
    <property type="protein sequence ID" value="CAG9122799.1"/>
    <property type="molecule type" value="Genomic_DNA"/>
</dbReference>
<gene>
    <name evidence="4" type="ORF">BXYJ_LOCUS11641</name>
</gene>
<dbReference type="Gene3D" id="3.40.720.10">
    <property type="entry name" value="Alkaline Phosphatase, subunit A"/>
    <property type="match status" value="1"/>
</dbReference>
<keyword evidence="2" id="KW-0378">Hydrolase</keyword>
<dbReference type="SUPFAM" id="SSF53649">
    <property type="entry name" value="Alkaline phosphatase-like"/>
    <property type="match status" value="1"/>
</dbReference>
<dbReference type="InterPro" id="IPR036846">
    <property type="entry name" value="GM2-AP_sf"/>
</dbReference>
<proteinExistence type="predicted"/>
<comment type="caution">
    <text evidence="4">The sequence shown here is derived from an EMBL/GenBank/DDBJ whole genome shotgun (WGS) entry which is preliminary data.</text>
</comment>
<name>A0A811LV22_BURXY</name>
<evidence type="ECO:0000313" key="5">
    <source>
        <dbReference type="Proteomes" id="UP000659654"/>
    </source>
</evidence>
<dbReference type="InterPro" id="IPR017850">
    <property type="entry name" value="Alkaline_phosphatase_core_sf"/>
</dbReference>
<dbReference type="GO" id="GO:0016529">
    <property type="term" value="C:sarcoplasmic reticulum"/>
    <property type="evidence" value="ECO:0007669"/>
    <property type="project" value="TreeGrafter"/>
</dbReference>
<dbReference type="GO" id="GO:0031674">
    <property type="term" value="C:I band"/>
    <property type="evidence" value="ECO:0007669"/>
    <property type="project" value="TreeGrafter"/>
</dbReference>
<dbReference type="AlphaFoldDB" id="A0A811LV22"/>
<evidence type="ECO:0000256" key="1">
    <source>
        <dbReference type="ARBA" id="ARBA00022729"/>
    </source>
</evidence>
<evidence type="ECO:0000256" key="2">
    <source>
        <dbReference type="ARBA" id="ARBA00022801"/>
    </source>
</evidence>
<protein>
    <submittedName>
        <fullName evidence="4">(pine wood nematode) hypothetical protein</fullName>
    </submittedName>
</protein>
<evidence type="ECO:0000256" key="3">
    <source>
        <dbReference type="ARBA" id="ARBA00023180"/>
    </source>
</evidence>
<dbReference type="PANTHER" id="PTHR10151:SF114">
    <property type="entry name" value="ECTONUCLEOTIDE PYROPHOSPHATASE_PHOSPHODIESTERASE C27A7.3"/>
    <property type="match status" value="1"/>
</dbReference>
<dbReference type="InterPro" id="IPR002591">
    <property type="entry name" value="Phosphodiest/P_Trfase"/>
</dbReference>
<evidence type="ECO:0000313" key="4">
    <source>
        <dbReference type="EMBL" id="CAD5231545.1"/>
    </source>
</evidence>
<dbReference type="GO" id="GO:0016787">
    <property type="term" value="F:hydrolase activity"/>
    <property type="evidence" value="ECO:0007669"/>
    <property type="project" value="UniProtKB-KW"/>
</dbReference>
<accession>A0A811LV22</accession>
<dbReference type="Proteomes" id="UP000582659">
    <property type="component" value="Unassembled WGS sequence"/>
</dbReference>
<dbReference type="SMR" id="A0A811LV22"/>
<keyword evidence="5" id="KW-1185">Reference proteome</keyword>
<keyword evidence="1" id="KW-0732">Signal</keyword>
<dbReference type="InterPro" id="IPR044929">
    <property type="entry name" value="DNA/RNA_non-sp_Endonuclease_sf"/>
</dbReference>
<organism evidence="4 5">
    <name type="scientific">Bursaphelenchus xylophilus</name>
    <name type="common">Pinewood nematode worm</name>
    <name type="synonym">Aphelenchoides xylophilus</name>
    <dbReference type="NCBI Taxonomy" id="6326"/>
    <lineage>
        <taxon>Eukaryota</taxon>
        <taxon>Metazoa</taxon>
        <taxon>Ecdysozoa</taxon>
        <taxon>Nematoda</taxon>
        <taxon>Chromadorea</taxon>
        <taxon>Rhabditida</taxon>
        <taxon>Tylenchina</taxon>
        <taxon>Tylenchomorpha</taxon>
        <taxon>Aphelenchoidea</taxon>
        <taxon>Aphelenchoididae</taxon>
        <taxon>Bursaphelenchus</taxon>
    </lineage>
</organism>
<reference evidence="4" key="1">
    <citation type="submission" date="2020-09" db="EMBL/GenBank/DDBJ databases">
        <authorList>
            <person name="Kikuchi T."/>
        </authorList>
    </citation>
    <scope>NUCLEOTIDE SEQUENCE</scope>
    <source>
        <strain evidence="4">Ka4C1</strain>
    </source>
</reference>
<keyword evidence="3" id="KW-0325">Glycoprotein</keyword>
<dbReference type="EMBL" id="CAJFDI010000005">
    <property type="protein sequence ID" value="CAD5231545.1"/>
    <property type="molecule type" value="Genomic_DNA"/>
</dbReference>
<dbReference type="Pfam" id="PF01663">
    <property type="entry name" value="Phosphodiest"/>
    <property type="match status" value="1"/>
</dbReference>
<dbReference type="OrthoDB" id="5802052at2759"/>
<dbReference type="Gene3D" id="3.40.570.10">
    <property type="entry name" value="Extracellular Endonuclease, subunit A"/>
    <property type="match status" value="1"/>
</dbReference>
<dbReference type="Proteomes" id="UP000659654">
    <property type="component" value="Unassembled WGS sequence"/>
</dbReference>
<dbReference type="SUPFAM" id="SSF63707">
    <property type="entry name" value="Ganglioside M2 (gm2) activator"/>
    <property type="match status" value="1"/>
</dbReference>
<dbReference type="GO" id="GO:0055120">
    <property type="term" value="C:striated muscle dense body"/>
    <property type="evidence" value="ECO:0007669"/>
    <property type="project" value="TreeGrafter"/>
</dbReference>